<evidence type="ECO:0000313" key="2">
    <source>
        <dbReference type="EMBL" id="KAK4194122.1"/>
    </source>
</evidence>
<protein>
    <submittedName>
        <fullName evidence="2">Uncharacterized protein</fullName>
    </submittedName>
</protein>
<evidence type="ECO:0000313" key="3">
    <source>
        <dbReference type="Proteomes" id="UP001303160"/>
    </source>
</evidence>
<accession>A0AAN7APW9</accession>
<dbReference type="EMBL" id="MU864094">
    <property type="protein sequence ID" value="KAK4194122.1"/>
    <property type="molecule type" value="Genomic_DNA"/>
</dbReference>
<dbReference type="Proteomes" id="UP001303160">
    <property type="component" value="Unassembled WGS sequence"/>
</dbReference>
<evidence type="ECO:0000256" key="1">
    <source>
        <dbReference type="SAM" id="Phobius"/>
    </source>
</evidence>
<keyword evidence="1" id="KW-0812">Transmembrane</keyword>
<keyword evidence="1" id="KW-0472">Membrane</keyword>
<reference evidence="2" key="1">
    <citation type="journal article" date="2023" name="Mol. Phylogenet. Evol.">
        <title>Genome-scale phylogeny and comparative genomics of the fungal order Sordariales.</title>
        <authorList>
            <person name="Hensen N."/>
            <person name="Bonometti L."/>
            <person name="Westerberg I."/>
            <person name="Brannstrom I.O."/>
            <person name="Guillou S."/>
            <person name="Cros-Aarteil S."/>
            <person name="Calhoun S."/>
            <person name="Haridas S."/>
            <person name="Kuo A."/>
            <person name="Mondo S."/>
            <person name="Pangilinan J."/>
            <person name="Riley R."/>
            <person name="LaButti K."/>
            <person name="Andreopoulos B."/>
            <person name="Lipzen A."/>
            <person name="Chen C."/>
            <person name="Yan M."/>
            <person name="Daum C."/>
            <person name="Ng V."/>
            <person name="Clum A."/>
            <person name="Steindorff A."/>
            <person name="Ohm R.A."/>
            <person name="Martin F."/>
            <person name="Silar P."/>
            <person name="Natvig D.O."/>
            <person name="Lalanne C."/>
            <person name="Gautier V."/>
            <person name="Ament-Velasquez S.L."/>
            <person name="Kruys A."/>
            <person name="Hutchinson M.I."/>
            <person name="Powell A.J."/>
            <person name="Barry K."/>
            <person name="Miller A.N."/>
            <person name="Grigoriev I.V."/>
            <person name="Debuchy R."/>
            <person name="Gladieux P."/>
            <person name="Hiltunen Thoren M."/>
            <person name="Johannesson H."/>
        </authorList>
    </citation>
    <scope>NUCLEOTIDE SEQUENCE</scope>
    <source>
        <strain evidence="2">CBS 315.58</strain>
    </source>
</reference>
<keyword evidence="3" id="KW-1185">Reference proteome</keyword>
<reference evidence="2" key="2">
    <citation type="submission" date="2023-05" db="EMBL/GenBank/DDBJ databases">
        <authorList>
            <consortium name="Lawrence Berkeley National Laboratory"/>
            <person name="Steindorff A."/>
            <person name="Hensen N."/>
            <person name="Bonometti L."/>
            <person name="Westerberg I."/>
            <person name="Brannstrom I.O."/>
            <person name="Guillou S."/>
            <person name="Cros-Aarteil S."/>
            <person name="Calhoun S."/>
            <person name="Haridas S."/>
            <person name="Kuo A."/>
            <person name="Mondo S."/>
            <person name="Pangilinan J."/>
            <person name="Riley R."/>
            <person name="Labutti K."/>
            <person name="Andreopoulos B."/>
            <person name="Lipzen A."/>
            <person name="Chen C."/>
            <person name="Yanf M."/>
            <person name="Daum C."/>
            <person name="Ng V."/>
            <person name="Clum A."/>
            <person name="Ohm R."/>
            <person name="Martin F."/>
            <person name="Silar P."/>
            <person name="Natvig D."/>
            <person name="Lalanne C."/>
            <person name="Gautier V."/>
            <person name="Ament-Velasquez S.L."/>
            <person name="Kruys A."/>
            <person name="Hutchinson M.I."/>
            <person name="Powell A.J."/>
            <person name="Barry K."/>
            <person name="Miller A.N."/>
            <person name="Grigoriev I.V."/>
            <person name="Debuchy R."/>
            <person name="Gladieux P."/>
            <person name="Thoren M.H."/>
            <person name="Johannesson H."/>
        </authorList>
    </citation>
    <scope>NUCLEOTIDE SEQUENCE</scope>
    <source>
        <strain evidence="2">CBS 315.58</strain>
    </source>
</reference>
<organism evidence="2 3">
    <name type="scientific">Triangularia verruculosa</name>
    <dbReference type="NCBI Taxonomy" id="2587418"/>
    <lineage>
        <taxon>Eukaryota</taxon>
        <taxon>Fungi</taxon>
        <taxon>Dikarya</taxon>
        <taxon>Ascomycota</taxon>
        <taxon>Pezizomycotina</taxon>
        <taxon>Sordariomycetes</taxon>
        <taxon>Sordariomycetidae</taxon>
        <taxon>Sordariales</taxon>
        <taxon>Podosporaceae</taxon>
        <taxon>Triangularia</taxon>
    </lineage>
</organism>
<feature type="transmembrane region" description="Helical" evidence="1">
    <location>
        <begin position="62"/>
        <end position="82"/>
    </location>
</feature>
<name>A0AAN7APW9_9PEZI</name>
<proteinExistence type="predicted"/>
<dbReference type="AlphaFoldDB" id="A0AAN7APW9"/>
<comment type="caution">
    <text evidence="2">The sequence shown here is derived from an EMBL/GenBank/DDBJ whole genome shotgun (WGS) entry which is preliminary data.</text>
</comment>
<gene>
    <name evidence="2" type="ORF">QBC40DRAFT_291340</name>
</gene>
<sequence length="87" mass="10404">MWWVWCVLRLLRRRESGGLAYPFLLFSFFSVLLPSLHGRDICNVGLPCSDRSVHTHNTQHTRWFVLFLFLLFNVCILLLFYLSCRVR</sequence>
<keyword evidence="1" id="KW-1133">Transmembrane helix</keyword>